<evidence type="ECO:0000313" key="2">
    <source>
        <dbReference type="EnsemblMetazoa" id="PPAI005331-PA"/>
    </source>
</evidence>
<feature type="region of interest" description="Disordered" evidence="1">
    <location>
        <begin position="315"/>
        <end position="334"/>
    </location>
</feature>
<dbReference type="KEGG" id="ppap:129801549"/>
<feature type="compositionally biased region" description="Basic and acidic residues" evidence="1">
    <location>
        <begin position="18"/>
        <end position="41"/>
    </location>
</feature>
<dbReference type="Pfam" id="PF10253">
    <property type="entry name" value="PRCC"/>
    <property type="match status" value="1"/>
</dbReference>
<keyword evidence="3" id="KW-1185">Reference proteome</keyword>
<dbReference type="Proteomes" id="UP000092462">
    <property type="component" value="Unassembled WGS sequence"/>
</dbReference>
<accession>A0A1B0DBZ2</accession>
<dbReference type="InterPro" id="IPR018800">
    <property type="entry name" value="PRCC"/>
</dbReference>
<feature type="compositionally biased region" description="Polar residues" evidence="1">
    <location>
        <begin position="236"/>
        <end position="252"/>
    </location>
</feature>
<feature type="region of interest" description="Disordered" evidence="1">
    <location>
        <begin position="1"/>
        <end position="74"/>
    </location>
</feature>
<feature type="region of interest" description="Disordered" evidence="1">
    <location>
        <begin position="236"/>
        <end position="259"/>
    </location>
</feature>
<reference evidence="2" key="1">
    <citation type="submission" date="2022-08" db="UniProtKB">
        <authorList>
            <consortium name="EnsemblMetazoa"/>
        </authorList>
    </citation>
    <scope>IDENTIFICATION</scope>
    <source>
        <strain evidence="2">Israel</strain>
    </source>
</reference>
<dbReference type="AlphaFoldDB" id="A0A1B0DBZ2"/>
<dbReference type="RefSeq" id="XP_055702735.1">
    <property type="nucleotide sequence ID" value="XM_055846760.1"/>
</dbReference>
<feature type="compositionally biased region" description="Acidic residues" evidence="1">
    <location>
        <begin position="42"/>
        <end position="53"/>
    </location>
</feature>
<feature type="compositionally biased region" description="Polar residues" evidence="1">
    <location>
        <begin position="56"/>
        <end position="65"/>
    </location>
</feature>
<feature type="region of interest" description="Disordered" evidence="1">
    <location>
        <begin position="95"/>
        <end position="145"/>
    </location>
</feature>
<feature type="compositionally biased region" description="Acidic residues" evidence="1">
    <location>
        <begin position="192"/>
        <end position="202"/>
    </location>
</feature>
<proteinExistence type="predicted"/>
<dbReference type="PANTHER" id="PTHR13621:SF2">
    <property type="entry name" value="PROLINE-RICH PROTEIN PRCC"/>
    <property type="match status" value="1"/>
</dbReference>
<dbReference type="EMBL" id="AJVK01013858">
    <property type="status" value="NOT_ANNOTATED_CDS"/>
    <property type="molecule type" value="Genomic_DNA"/>
</dbReference>
<protein>
    <submittedName>
        <fullName evidence="2">Uncharacterized protein</fullName>
    </submittedName>
</protein>
<dbReference type="PANTHER" id="PTHR13621">
    <property type="entry name" value="PROLINE-RICH PROTEIN PRCC"/>
    <property type="match status" value="1"/>
</dbReference>
<evidence type="ECO:0000313" key="3">
    <source>
        <dbReference type="Proteomes" id="UP000092462"/>
    </source>
</evidence>
<dbReference type="OrthoDB" id="206969at2759"/>
<dbReference type="GeneID" id="129801549"/>
<name>A0A1B0DBZ2_PHLPP</name>
<dbReference type="GO" id="GO:0005634">
    <property type="term" value="C:nucleus"/>
    <property type="evidence" value="ECO:0007669"/>
    <property type="project" value="TreeGrafter"/>
</dbReference>
<feature type="region of interest" description="Disordered" evidence="1">
    <location>
        <begin position="157"/>
        <end position="213"/>
    </location>
</feature>
<dbReference type="VEuPathDB" id="VectorBase:PPAI005331"/>
<organism evidence="2 3">
    <name type="scientific">Phlebotomus papatasi</name>
    <name type="common">Sandfly</name>
    <dbReference type="NCBI Taxonomy" id="29031"/>
    <lineage>
        <taxon>Eukaryota</taxon>
        <taxon>Metazoa</taxon>
        <taxon>Ecdysozoa</taxon>
        <taxon>Arthropoda</taxon>
        <taxon>Hexapoda</taxon>
        <taxon>Insecta</taxon>
        <taxon>Pterygota</taxon>
        <taxon>Neoptera</taxon>
        <taxon>Endopterygota</taxon>
        <taxon>Diptera</taxon>
        <taxon>Nematocera</taxon>
        <taxon>Psychodoidea</taxon>
        <taxon>Psychodidae</taxon>
        <taxon>Phlebotomus</taxon>
        <taxon>Phlebotomus</taxon>
    </lineage>
</organism>
<feature type="compositionally biased region" description="Basic and acidic residues" evidence="1">
    <location>
        <begin position="118"/>
        <end position="133"/>
    </location>
</feature>
<dbReference type="EnsemblMetazoa" id="PPAI005331-RA">
    <property type="protein sequence ID" value="PPAI005331-PA"/>
    <property type="gene ID" value="PPAI005331"/>
</dbReference>
<dbReference type="VEuPathDB" id="VectorBase:PPAPM1_006975"/>
<evidence type="ECO:0000256" key="1">
    <source>
        <dbReference type="SAM" id="MobiDB-lite"/>
    </source>
</evidence>
<sequence length="375" mass="41536">MSLVAYEYSSDEDNDSVEGERQDAESSALKEDVKSEGKPEKADEDPISDEDDEKQPSGSSTNSSIGGLIFNLPAPNKDMHKAILEEEDDEFLKIKATPIQEPPAKKGPVRITIPSLSDFKDLEDNDNESEKKKTSQKAKGSDLLSILPKPLSETLFQTSADGKKKRNALVPDSVVNRHLKKQTKQSAPKPDDNDECSDDSDTGNDFFRLNTNDDLPEVSKNEISVLVAKKAAQIAATSSRFEQESETPINTNETEELPMESISQTDMALDDTALEKLCGSGKRTKRARIEDINIVDIRGDEVMPSQEEWMRHALANSTDIPKAKPAAGTEASGLSKRKHQITYLAYQAKANEQELQAMWAANRQSRRQTQSKYGF</sequence>